<evidence type="ECO:0000313" key="3">
    <source>
        <dbReference type="Proteomes" id="UP000462760"/>
    </source>
</evidence>
<proteinExistence type="predicted"/>
<feature type="transmembrane region" description="Helical" evidence="1">
    <location>
        <begin position="77"/>
        <end position="99"/>
    </location>
</feature>
<protein>
    <recommendedName>
        <fullName evidence="4">Poly-beta-1,6-N-acetyl-D-glucosamine biosynthesis protein PgaD</fullName>
    </recommendedName>
</protein>
<sequence>MGKSRQRTKDFKLNESFIIKSKKSWWREGIVILFTSIVWVYCITVIYFFIDAIFSINNEYPRLFKVSFKMTNSDIQGFFKIAVVLLVTIYIMLLVWIFYNKKRFGSLTRRKYPGITTKEDLMDLDMIDEDIYEILQEEKVVVFETNPIRDRED</sequence>
<evidence type="ECO:0000313" key="2">
    <source>
        <dbReference type="EMBL" id="MSS44198.1"/>
    </source>
</evidence>
<comment type="caution">
    <text evidence="2">The sequence shown here is derived from an EMBL/GenBank/DDBJ whole genome shotgun (WGS) entry which is preliminary data.</text>
</comment>
<feature type="transmembrane region" description="Helical" evidence="1">
    <location>
        <begin position="30"/>
        <end position="57"/>
    </location>
</feature>
<evidence type="ECO:0000256" key="1">
    <source>
        <dbReference type="SAM" id="Phobius"/>
    </source>
</evidence>
<reference evidence="2 3" key="1">
    <citation type="submission" date="2019-08" db="EMBL/GenBank/DDBJ databases">
        <title>In-depth cultivation of the pig gut microbiome towards novel bacterial diversity and tailored functional studies.</title>
        <authorList>
            <person name="Wylensek D."/>
            <person name="Hitch T.C.A."/>
            <person name="Clavel T."/>
        </authorList>
    </citation>
    <scope>NUCLEOTIDE SEQUENCE [LARGE SCALE GENOMIC DNA]</scope>
    <source>
        <strain evidence="2 3">Med78-601-WT-4W-RMD-3</strain>
    </source>
</reference>
<dbReference type="EMBL" id="VULR01000018">
    <property type="protein sequence ID" value="MSS44198.1"/>
    <property type="molecule type" value="Genomic_DNA"/>
</dbReference>
<dbReference type="Proteomes" id="UP000462760">
    <property type="component" value="Unassembled WGS sequence"/>
</dbReference>
<name>A0A844FJX9_9FIRM</name>
<keyword evidence="1" id="KW-0472">Membrane</keyword>
<dbReference type="AlphaFoldDB" id="A0A844FJX9"/>
<dbReference type="RefSeq" id="WP_154484869.1">
    <property type="nucleotide sequence ID" value="NZ_VULR01000018.1"/>
</dbReference>
<keyword evidence="1" id="KW-1133">Transmembrane helix</keyword>
<evidence type="ECO:0008006" key="4">
    <source>
        <dbReference type="Google" id="ProtNLM"/>
    </source>
</evidence>
<dbReference type="OrthoDB" id="2357082at2"/>
<accession>A0A844FJX9</accession>
<keyword evidence="1" id="KW-0812">Transmembrane</keyword>
<organism evidence="2 3">
    <name type="scientific">Anaerosalibacter bizertensis</name>
    <dbReference type="NCBI Taxonomy" id="932217"/>
    <lineage>
        <taxon>Bacteria</taxon>
        <taxon>Bacillati</taxon>
        <taxon>Bacillota</taxon>
        <taxon>Tissierellia</taxon>
        <taxon>Tissierellales</taxon>
        <taxon>Sporanaerobacteraceae</taxon>
        <taxon>Anaerosalibacter</taxon>
    </lineage>
</organism>
<gene>
    <name evidence="2" type="ORF">FYJ27_10825</name>
</gene>